<dbReference type="Proteomes" id="UP000199361">
    <property type="component" value="Unassembled WGS sequence"/>
</dbReference>
<sequence length="183" mass="19680">MPPRPLSAALILETALDILDQEGDAGLSMRVLAARLDVKAASLYYHVRNKDTLLQAIADRVAHELHGDADLTVPWREMLTTMAVRLRDILRTHPGAAAVVATKNVSPQLAQQIADRLGPPLAASLNTTAERALLLAQSLFVLVAGLALAEFGDVPHEPAAPRAYYDAWFDLAVGTFLDGIDTP</sequence>
<keyword evidence="7" id="KW-1185">Reference proteome</keyword>
<dbReference type="EMBL" id="FOHX01000013">
    <property type="protein sequence ID" value="SEU36375.1"/>
    <property type="molecule type" value="Genomic_DNA"/>
</dbReference>
<accession>A0A1I0LA91</accession>
<reference evidence="6 7" key="1">
    <citation type="submission" date="2016-10" db="EMBL/GenBank/DDBJ databases">
        <authorList>
            <person name="de Groot N.N."/>
        </authorList>
    </citation>
    <scope>NUCLEOTIDE SEQUENCE [LARGE SCALE GENOMIC DNA]</scope>
    <source>
        <strain evidence="6 7">CGMCC 4.5598</strain>
    </source>
</reference>
<dbReference type="PRINTS" id="PR00455">
    <property type="entry name" value="HTHTETR"/>
</dbReference>
<dbReference type="GO" id="GO:0000976">
    <property type="term" value="F:transcription cis-regulatory region binding"/>
    <property type="evidence" value="ECO:0007669"/>
    <property type="project" value="TreeGrafter"/>
</dbReference>
<dbReference type="RefSeq" id="WP_177241009.1">
    <property type="nucleotide sequence ID" value="NZ_FOHX01000013.1"/>
</dbReference>
<evidence type="ECO:0000256" key="4">
    <source>
        <dbReference type="PROSITE-ProRule" id="PRU00335"/>
    </source>
</evidence>
<feature type="DNA-binding region" description="H-T-H motif" evidence="4">
    <location>
        <begin position="28"/>
        <end position="47"/>
    </location>
</feature>
<keyword evidence="1" id="KW-0805">Transcription regulation</keyword>
<keyword evidence="3" id="KW-0804">Transcription</keyword>
<dbReference type="InterPro" id="IPR001647">
    <property type="entry name" value="HTH_TetR"/>
</dbReference>
<dbReference type="STRING" id="568860.SAMN05421811_113203"/>
<evidence type="ECO:0000256" key="1">
    <source>
        <dbReference type="ARBA" id="ARBA00023015"/>
    </source>
</evidence>
<dbReference type="PANTHER" id="PTHR30055:SF151">
    <property type="entry name" value="TRANSCRIPTIONAL REGULATORY PROTEIN"/>
    <property type="match status" value="1"/>
</dbReference>
<name>A0A1I0LA91_9ACTN</name>
<gene>
    <name evidence="6" type="ORF">SAMN05421811_113203</name>
</gene>
<dbReference type="Pfam" id="PF00440">
    <property type="entry name" value="TetR_N"/>
    <property type="match status" value="1"/>
</dbReference>
<dbReference type="PROSITE" id="PS50977">
    <property type="entry name" value="HTH_TETR_2"/>
    <property type="match status" value="1"/>
</dbReference>
<dbReference type="InterPro" id="IPR036271">
    <property type="entry name" value="Tet_transcr_reg_TetR-rel_C_sf"/>
</dbReference>
<evidence type="ECO:0000259" key="5">
    <source>
        <dbReference type="PROSITE" id="PS50977"/>
    </source>
</evidence>
<dbReference type="GO" id="GO:0003700">
    <property type="term" value="F:DNA-binding transcription factor activity"/>
    <property type="evidence" value="ECO:0007669"/>
    <property type="project" value="TreeGrafter"/>
</dbReference>
<proteinExistence type="predicted"/>
<dbReference type="SUPFAM" id="SSF48498">
    <property type="entry name" value="Tetracyclin repressor-like, C-terminal domain"/>
    <property type="match status" value="1"/>
</dbReference>
<protein>
    <submittedName>
        <fullName evidence="6">DNA-binding transcriptional regulator, AcrR family</fullName>
    </submittedName>
</protein>
<dbReference type="SUPFAM" id="SSF46689">
    <property type="entry name" value="Homeodomain-like"/>
    <property type="match status" value="1"/>
</dbReference>
<evidence type="ECO:0000256" key="3">
    <source>
        <dbReference type="ARBA" id="ARBA00023163"/>
    </source>
</evidence>
<keyword evidence="2 4" id="KW-0238">DNA-binding</keyword>
<evidence type="ECO:0000313" key="7">
    <source>
        <dbReference type="Proteomes" id="UP000199361"/>
    </source>
</evidence>
<feature type="domain" description="HTH tetR-type" evidence="5">
    <location>
        <begin position="5"/>
        <end position="65"/>
    </location>
</feature>
<dbReference type="InterPro" id="IPR009057">
    <property type="entry name" value="Homeodomain-like_sf"/>
</dbReference>
<organism evidence="6 7">
    <name type="scientific">Nonomuraea wenchangensis</name>
    <dbReference type="NCBI Taxonomy" id="568860"/>
    <lineage>
        <taxon>Bacteria</taxon>
        <taxon>Bacillati</taxon>
        <taxon>Actinomycetota</taxon>
        <taxon>Actinomycetes</taxon>
        <taxon>Streptosporangiales</taxon>
        <taxon>Streptosporangiaceae</taxon>
        <taxon>Nonomuraea</taxon>
    </lineage>
</organism>
<dbReference type="AlphaFoldDB" id="A0A1I0LA91"/>
<dbReference type="Gene3D" id="1.10.357.10">
    <property type="entry name" value="Tetracycline Repressor, domain 2"/>
    <property type="match status" value="1"/>
</dbReference>
<dbReference type="InterPro" id="IPR050109">
    <property type="entry name" value="HTH-type_TetR-like_transc_reg"/>
</dbReference>
<evidence type="ECO:0000256" key="2">
    <source>
        <dbReference type="ARBA" id="ARBA00023125"/>
    </source>
</evidence>
<evidence type="ECO:0000313" key="6">
    <source>
        <dbReference type="EMBL" id="SEU36375.1"/>
    </source>
</evidence>
<dbReference type="PANTHER" id="PTHR30055">
    <property type="entry name" value="HTH-TYPE TRANSCRIPTIONAL REGULATOR RUTR"/>
    <property type="match status" value="1"/>
</dbReference>